<dbReference type="Pfam" id="PF01764">
    <property type="entry name" value="Lipase_3"/>
    <property type="match status" value="1"/>
</dbReference>
<dbReference type="Proteomes" id="UP000236893">
    <property type="component" value="Unassembled WGS sequence"/>
</dbReference>
<dbReference type="EMBL" id="PQVF01000004">
    <property type="protein sequence ID" value="POY37586.1"/>
    <property type="molecule type" value="Genomic_DNA"/>
</dbReference>
<comment type="caution">
    <text evidence="2">The sequence shown here is derived from an EMBL/GenBank/DDBJ whole genome shotgun (WGS) entry which is preliminary data.</text>
</comment>
<accession>A0A2S5A4W9</accession>
<dbReference type="GO" id="GO:0006629">
    <property type="term" value="P:lipid metabolic process"/>
    <property type="evidence" value="ECO:0007669"/>
    <property type="project" value="InterPro"/>
</dbReference>
<dbReference type="SUPFAM" id="SSF53474">
    <property type="entry name" value="alpha/beta-Hydrolases"/>
    <property type="match status" value="1"/>
</dbReference>
<proteinExistence type="predicted"/>
<organism evidence="2 3">
    <name type="scientific">Solitalea longa</name>
    <dbReference type="NCBI Taxonomy" id="2079460"/>
    <lineage>
        <taxon>Bacteria</taxon>
        <taxon>Pseudomonadati</taxon>
        <taxon>Bacteroidota</taxon>
        <taxon>Sphingobacteriia</taxon>
        <taxon>Sphingobacteriales</taxon>
        <taxon>Sphingobacteriaceae</taxon>
        <taxon>Solitalea</taxon>
    </lineage>
</organism>
<feature type="domain" description="Fungal lipase-type" evidence="1">
    <location>
        <begin position="87"/>
        <end position="242"/>
    </location>
</feature>
<gene>
    <name evidence="2" type="ORF">C3K47_07450</name>
</gene>
<dbReference type="PANTHER" id="PTHR45856">
    <property type="entry name" value="ALPHA/BETA-HYDROLASES SUPERFAMILY PROTEIN"/>
    <property type="match status" value="1"/>
</dbReference>
<evidence type="ECO:0000259" key="1">
    <source>
        <dbReference type="Pfam" id="PF01764"/>
    </source>
</evidence>
<dbReference type="OrthoDB" id="927373at2"/>
<keyword evidence="3" id="KW-1185">Reference proteome</keyword>
<dbReference type="AlphaFoldDB" id="A0A2S5A4W9"/>
<name>A0A2S5A4W9_9SPHI</name>
<dbReference type="Gene3D" id="3.40.50.1820">
    <property type="entry name" value="alpha/beta hydrolase"/>
    <property type="match status" value="1"/>
</dbReference>
<evidence type="ECO:0000313" key="2">
    <source>
        <dbReference type="EMBL" id="POY37586.1"/>
    </source>
</evidence>
<dbReference type="InterPro" id="IPR051218">
    <property type="entry name" value="Sec_MonoDiacylglyc_Lipase"/>
</dbReference>
<dbReference type="PANTHER" id="PTHR45856:SF24">
    <property type="entry name" value="FUNGAL LIPASE-LIKE DOMAIN-CONTAINING PROTEIN"/>
    <property type="match status" value="1"/>
</dbReference>
<reference evidence="2 3" key="1">
    <citation type="submission" date="2018-01" db="EMBL/GenBank/DDBJ databases">
        <authorList>
            <person name="Gaut B.S."/>
            <person name="Morton B.R."/>
            <person name="Clegg M.T."/>
            <person name="Duvall M.R."/>
        </authorList>
    </citation>
    <scope>NUCLEOTIDE SEQUENCE [LARGE SCALE GENOMIC DNA]</scope>
    <source>
        <strain evidence="2 3">HR-AV</strain>
    </source>
</reference>
<dbReference type="InterPro" id="IPR029058">
    <property type="entry name" value="AB_hydrolase_fold"/>
</dbReference>
<dbReference type="InterPro" id="IPR002921">
    <property type="entry name" value="Fungal_lipase-type"/>
</dbReference>
<protein>
    <submittedName>
        <fullName evidence="2">Lipase</fullName>
    </submittedName>
</protein>
<evidence type="ECO:0000313" key="3">
    <source>
        <dbReference type="Proteomes" id="UP000236893"/>
    </source>
</evidence>
<sequence length="368" mass="42605">MKSILRIAFLFFVFCFSNQLSYSQQVLRPGFDANEYADLLALKYDSLQIGTTVIKTPIHQYRLLYESPEVGLYNRCYFWMRDDNVIVLCIRGTIAKSESWLENLYSAMVPAQGNLQINDSTNFKYKLSAGENACVHVGWMIGLAHLAPCIVTELNKYYKSGNREVIIFGHSQGGVLSYLVRSYLNYLPTDVLPTDIYYKTYCSAAPKPGNLQYAYDFDFITRVGGAYRVVNSADWVPEAPFTLQTTYDINEVNPITNYQERIKSMSWIVRAYINNAYKKMNNNANTGVKYYQKYFGHLVYQQIKKTLPQLKEPEYAPSSYFYPAGTPVVLFADNEYNGKFKFEDSNLFIHHKFDTYLFLLRKYYSIPN</sequence>
<dbReference type="RefSeq" id="WP_103788493.1">
    <property type="nucleotide sequence ID" value="NZ_PQVF01000004.1"/>
</dbReference>